<dbReference type="Gene3D" id="3.40.960.10">
    <property type="entry name" value="VSR Endonuclease"/>
    <property type="match status" value="1"/>
</dbReference>
<sequence>MCINRHLIDKTEADIYIPEINLAVEYDGYYHNKQKSITRDAKKNKLFNNKGIHLVRIRYSNAPVLSSYGSYTIIDYYNGTRDYVAIKSILSDLRVFIKNNFNLLPEQAKHLEEWESISIEEDELVILNQIQQLLYEESLAFTRPDLIKEWHPNKNINLTPNSILAGSQRKVWWKCLTCNHEWRANVKNRSKGVGCPACENKVVTSTNSLLACNPNLAKEWHPTKNGELSPGDVTPGSELVAWWRCSTCGYEWQRRVASRNAGRGCAFCAKQVVTDKNCLSELRPDLLEEWHPTKNVELSPDSLGVKSNQRVWWKCLTCEFEWQASPNNRSKGHKCPACANRVVTIHNCLATQNEKVALDWHYSKNGALTPKDVVPGSGKQVWWLCSTCGFVWRTRIVNRTLGTGCPSCCKDSLNK</sequence>
<gene>
    <name evidence="2" type="ORF">AXX12_18500</name>
</gene>
<evidence type="ECO:0000259" key="1">
    <source>
        <dbReference type="Pfam" id="PF14311"/>
    </source>
</evidence>
<dbReference type="PANTHER" id="PTHR37317:SF1">
    <property type="entry name" value="ZINC-RIBBON DOMAIN-CONTAINING PROTEIN-RELATED"/>
    <property type="match status" value="1"/>
</dbReference>
<feature type="domain" description="Treble clef zinc finger" evidence="1">
    <location>
        <begin position="286"/>
        <end position="341"/>
    </location>
</feature>
<dbReference type="PANTHER" id="PTHR37317">
    <property type="entry name" value="BLR8090 PROTEIN"/>
    <property type="match status" value="1"/>
</dbReference>
<comment type="caution">
    <text evidence="2">The sequence shown here is derived from an EMBL/GenBank/DDBJ whole genome shotgun (WGS) entry which is preliminary data.</text>
</comment>
<evidence type="ECO:0000313" key="2">
    <source>
        <dbReference type="EMBL" id="KYZ76894.1"/>
    </source>
</evidence>
<name>A0A154BSA7_ANASB</name>
<dbReference type="AlphaFoldDB" id="A0A154BSA7"/>
<proteinExistence type="predicted"/>
<feature type="domain" description="Treble clef zinc finger" evidence="1">
    <location>
        <begin position="216"/>
        <end position="270"/>
    </location>
</feature>
<dbReference type="Proteomes" id="UP000076268">
    <property type="component" value="Unassembled WGS sequence"/>
</dbReference>
<dbReference type="EMBL" id="LSGP01000016">
    <property type="protein sequence ID" value="KYZ76894.1"/>
    <property type="molecule type" value="Genomic_DNA"/>
</dbReference>
<reference evidence="2 3" key="1">
    <citation type="submission" date="2016-02" db="EMBL/GenBank/DDBJ databases">
        <title>Anaerosporomusa subterraneum gen. nov., sp. nov., a spore-forming obligate anaerobe isolated from saprolite.</title>
        <authorList>
            <person name="Choi J.K."/>
            <person name="Shah M."/>
            <person name="Yee N."/>
        </authorList>
    </citation>
    <scope>NUCLEOTIDE SEQUENCE [LARGE SCALE GENOMIC DNA]</scope>
    <source>
        <strain evidence="2 3">RU4</strain>
    </source>
</reference>
<accession>A0A154BSA7</accession>
<organism evidence="2 3">
    <name type="scientific">Anaerosporomusa subterranea</name>
    <dbReference type="NCBI Taxonomy" id="1794912"/>
    <lineage>
        <taxon>Bacteria</taxon>
        <taxon>Bacillati</taxon>
        <taxon>Bacillota</taxon>
        <taxon>Negativicutes</taxon>
        <taxon>Acetonemataceae</taxon>
        <taxon>Anaerosporomusa</taxon>
    </lineage>
</organism>
<dbReference type="STRING" id="1794912.AXX12_18500"/>
<keyword evidence="3" id="KW-1185">Reference proteome</keyword>
<dbReference type="Pfam" id="PF14311">
    <property type="entry name" value="DUF4379"/>
    <property type="match status" value="4"/>
</dbReference>
<feature type="domain" description="Treble clef zinc finger" evidence="1">
    <location>
        <begin position="146"/>
        <end position="201"/>
    </location>
</feature>
<dbReference type="InterPro" id="IPR025487">
    <property type="entry name" value="DUF4379"/>
</dbReference>
<protein>
    <recommendedName>
        <fullName evidence="1">Treble clef zinc finger domain-containing protein</fullName>
    </recommendedName>
</protein>
<evidence type="ECO:0000313" key="3">
    <source>
        <dbReference type="Proteomes" id="UP000076268"/>
    </source>
</evidence>
<feature type="domain" description="Treble clef zinc finger" evidence="1">
    <location>
        <begin position="357"/>
        <end position="410"/>
    </location>
</feature>